<dbReference type="PANTHER" id="PTHR45566:SF1">
    <property type="entry name" value="HTH-TYPE TRANSCRIPTIONAL REGULATOR YHJB-RELATED"/>
    <property type="match status" value="1"/>
</dbReference>
<comment type="caution">
    <text evidence="2">Lacks conserved residue(s) required for the propagation of feature annotation.</text>
</comment>
<name>A0A2M8QEY7_9CHLR</name>
<evidence type="ECO:0000313" key="6">
    <source>
        <dbReference type="Proteomes" id="UP000230790"/>
    </source>
</evidence>
<dbReference type="SUPFAM" id="SSF52172">
    <property type="entry name" value="CheY-like"/>
    <property type="match status" value="1"/>
</dbReference>
<evidence type="ECO:0008006" key="7">
    <source>
        <dbReference type="Google" id="ProtNLM"/>
    </source>
</evidence>
<dbReference type="Gene3D" id="1.10.10.10">
    <property type="entry name" value="Winged helix-like DNA-binding domain superfamily/Winged helix DNA-binding domain"/>
    <property type="match status" value="1"/>
</dbReference>
<dbReference type="InterPro" id="IPR011006">
    <property type="entry name" value="CheY-like_superfamily"/>
</dbReference>
<evidence type="ECO:0000256" key="1">
    <source>
        <dbReference type="ARBA" id="ARBA00023125"/>
    </source>
</evidence>
<dbReference type="Pfam" id="PF00196">
    <property type="entry name" value="GerE"/>
    <property type="match status" value="1"/>
</dbReference>
<sequence>MQRSDKPPVASSIPSSSAHLLLLVVDRSPLVLEGAVHGLTKRGCHVLGSASSIAELDARWRELDVSGKVVLLVGPLLHTADGFAACRWARDQVTPVRVVFITDRCEDPLVLTDAARLGVRACLPVDVSLDDLFDVIKLAWLNQSLLPPEAEADRLTECELRVLRKLAEGKSSKQIAAELQISVHTVRNEAQRILSKLHVHSRKEAVHRAQHLGWIWDGFEVRRQI</sequence>
<dbReference type="GO" id="GO:0003677">
    <property type="term" value="F:DNA binding"/>
    <property type="evidence" value="ECO:0007669"/>
    <property type="project" value="UniProtKB-KW"/>
</dbReference>
<protein>
    <recommendedName>
        <fullName evidence="7">DNA-binding response regulator</fullName>
    </recommendedName>
</protein>
<dbReference type="InterPro" id="IPR016032">
    <property type="entry name" value="Sig_transdc_resp-reg_C-effctor"/>
</dbReference>
<evidence type="ECO:0000313" key="5">
    <source>
        <dbReference type="EMBL" id="PJF48370.1"/>
    </source>
</evidence>
<reference evidence="5 6" key="1">
    <citation type="submission" date="2017-11" db="EMBL/GenBank/DDBJ databases">
        <title>Evolution of Phototrophy in the Chloroflexi Phylum Driven by Horizontal Gene Transfer.</title>
        <authorList>
            <person name="Ward L.M."/>
            <person name="Hemp J."/>
            <person name="Shih P.M."/>
            <person name="Mcglynn S.E."/>
            <person name="Fischer W."/>
        </authorList>
    </citation>
    <scope>NUCLEOTIDE SEQUENCE [LARGE SCALE GENOMIC DNA]</scope>
    <source>
        <strain evidence="5">JP3_7</strain>
    </source>
</reference>
<accession>A0A2M8QEY7</accession>
<evidence type="ECO:0000259" key="4">
    <source>
        <dbReference type="PROSITE" id="PS50110"/>
    </source>
</evidence>
<evidence type="ECO:0000256" key="2">
    <source>
        <dbReference type="PROSITE-ProRule" id="PRU00169"/>
    </source>
</evidence>
<dbReference type="GO" id="GO:0000160">
    <property type="term" value="P:phosphorelay signal transduction system"/>
    <property type="evidence" value="ECO:0007669"/>
    <property type="project" value="InterPro"/>
</dbReference>
<dbReference type="PROSITE" id="PS50043">
    <property type="entry name" value="HTH_LUXR_2"/>
    <property type="match status" value="1"/>
</dbReference>
<dbReference type="InterPro" id="IPR000792">
    <property type="entry name" value="Tscrpt_reg_LuxR_C"/>
</dbReference>
<dbReference type="InterPro" id="IPR036388">
    <property type="entry name" value="WH-like_DNA-bd_sf"/>
</dbReference>
<dbReference type="AlphaFoldDB" id="A0A2M8QEY7"/>
<dbReference type="SUPFAM" id="SSF46894">
    <property type="entry name" value="C-terminal effector domain of the bipartite response regulators"/>
    <property type="match status" value="1"/>
</dbReference>
<dbReference type="CDD" id="cd06170">
    <property type="entry name" value="LuxR_C_like"/>
    <property type="match status" value="1"/>
</dbReference>
<dbReference type="InterPro" id="IPR001789">
    <property type="entry name" value="Sig_transdc_resp-reg_receiver"/>
</dbReference>
<dbReference type="PROSITE" id="PS50110">
    <property type="entry name" value="RESPONSE_REGULATORY"/>
    <property type="match status" value="1"/>
</dbReference>
<dbReference type="SMART" id="SM00421">
    <property type="entry name" value="HTH_LUXR"/>
    <property type="match status" value="1"/>
</dbReference>
<dbReference type="PANTHER" id="PTHR45566">
    <property type="entry name" value="HTH-TYPE TRANSCRIPTIONAL REGULATOR YHJB-RELATED"/>
    <property type="match status" value="1"/>
</dbReference>
<dbReference type="Proteomes" id="UP000230790">
    <property type="component" value="Unassembled WGS sequence"/>
</dbReference>
<dbReference type="PROSITE" id="PS00622">
    <property type="entry name" value="HTH_LUXR_1"/>
    <property type="match status" value="1"/>
</dbReference>
<keyword evidence="1" id="KW-0238">DNA-binding</keyword>
<dbReference type="EMBL" id="PGTN01000016">
    <property type="protein sequence ID" value="PJF48370.1"/>
    <property type="molecule type" value="Genomic_DNA"/>
</dbReference>
<feature type="domain" description="HTH luxR-type" evidence="3">
    <location>
        <begin position="148"/>
        <end position="213"/>
    </location>
</feature>
<dbReference type="InterPro" id="IPR051015">
    <property type="entry name" value="EvgA-like"/>
</dbReference>
<feature type="domain" description="Response regulatory" evidence="4">
    <location>
        <begin position="21"/>
        <end position="140"/>
    </location>
</feature>
<dbReference type="Gene3D" id="3.40.50.2300">
    <property type="match status" value="1"/>
</dbReference>
<gene>
    <name evidence="5" type="ORF">CUN48_03795</name>
</gene>
<dbReference type="GO" id="GO:0006355">
    <property type="term" value="P:regulation of DNA-templated transcription"/>
    <property type="evidence" value="ECO:0007669"/>
    <property type="project" value="InterPro"/>
</dbReference>
<comment type="caution">
    <text evidence="5">The sequence shown here is derived from an EMBL/GenBank/DDBJ whole genome shotgun (WGS) entry which is preliminary data.</text>
</comment>
<evidence type="ECO:0000259" key="3">
    <source>
        <dbReference type="PROSITE" id="PS50043"/>
    </source>
</evidence>
<dbReference type="PRINTS" id="PR00038">
    <property type="entry name" value="HTHLUXR"/>
</dbReference>
<proteinExistence type="predicted"/>
<organism evidence="5 6">
    <name type="scientific">Candidatus Thermofonsia Clade 3 bacterium</name>
    <dbReference type="NCBI Taxonomy" id="2364212"/>
    <lineage>
        <taxon>Bacteria</taxon>
        <taxon>Bacillati</taxon>
        <taxon>Chloroflexota</taxon>
        <taxon>Candidatus Thermofontia</taxon>
        <taxon>Candidatus Thermofonsia Clade 3</taxon>
    </lineage>
</organism>